<organism evidence="9 10">
    <name type="scientific">Nocardioides pini</name>
    <dbReference type="NCBI Taxonomy" id="2975053"/>
    <lineage>
        <taxon>Bacteria</taxon>
        <taxon>Bacillati</taxon>
        <taxon>Actinomycetota</taxon>
        <taxon>Actinomycetes</taxon>
        <taxon>Propionibacteriales</taxon>
        <taxon>Nocardioidaceae</taxon>
        <taxon>Nocardioides</taxon>
    </lineage>
</organism>
<keyword evidence="10" id="KW-1185">Reference proteome</keyword>
<keyword evidence="5 7" id="KW-0472">Membrane</keyword>
<dbReference type="RefSeq" id="WP_268113767.1">
    <property type="nucleotide sequence ID" value="NZ_JAPPUX010000007.1"/>
</dbReference>
<comment type="similarity">
    <text evidence="6">Belongs to the ABC-4 integral membrane protein family.</text>
</comment>
<gene>
    <name evidence="9" type="ORF">NYO98_20680</name>
</gene>
<dbReference type="Pfam" id="PF02687">
    <property type="entry name" value="FtsX"/>
    <property type="match status" value="2"/>
</dbReference>
<accession>A0ABT4CIA1</accession>
<dbReference type="InterPro" id="IPR050250">
    <property type="entry name" value="Macrolide_Exporter_MacB"/>
</dbReference>
<feature type="transmembrane region" description="Helical" evidence="7">
    <location>
        <begin position="677"/>
        <end position="702"/>
    </location>
</feature>
<feature type="transmembrane region" description="Helical" evidence="7">
    <location>
        <begin position="404"/>
        <end position="427"/>
    </location>
</feature>
<feature type="domain" description="ABC3 transporter permease C-terminal" evidence="8">
    <location>
        <begin position="239"/>
        <end position="358"/>
    </location>
</feature>
<proteinExistence type="inferred from homology"/>
<evidence type="ECO:0000256" key="2">
    <source>
        <dbReference type="ARBA" id="ARBA00022475"/>
    </source>
</evidence>
<dbReference type="PANTHER" id="PTHR30572">
    <property type="entry name" value="MEMBRANE COMPONENT OF TRANSPORTER-RELATED"/>
    <property type="match status" value="1"/>
</dbReference>
<evidence type="ECO:0000256" key="7">
    <source>
        <dbReference type="SAM" id="Phobius"/>
    </source>
</evidence>
<reference evidence="9" key="1">
    <citation type="submission" date="2022-08" db="EMBL/GenBank/DDBJ databases">
        <title>Genome sequencing of Nocardioides sp. STR2.</title>
        <authorList>
            <person name="So Y."/>
        </authorList>
    </citation>
    <scope>NUCLEOTIDE SEQUENCE</scope>
    <source>
        <strain evidence="9">STR2</strain>
    </source>
</reference>
<evidence type="ECO:0000256" key="3">
    <source>
        <dbReference type="ARBA" id="ARBA00022692"/>
    </source>
</evidence>
<dbReference type="InterPro" id="IPR003838">
    <property type="entry name" value="ABC3_permease_C"/>
</dbReference>
<name>A0ABT4CIA1_9ACTN</name>
<comment type="subcellular location">
    <subcellularLocation>
        <location evidence="1">Cell membrane</location>
        <topology evidence="1">Multi-pass membrane protein</topology>
    </subcellularLocation>
</comment>
<dbReference type="PANTHER" id="PTHR30572:SF4">
    <property type="entry name" value="ABC TRANSPORTER PERMEASE YTRF"/>
    <property type="match status" value="1"/>
</dbReference>
<feature type="transmembrane region" description="Helical" evidence="7">
    <location>
        <begin position="329"/>
        <end position="348"/>
    </location>
</feature>
<feature type="transmembrane region" description="Helical" evidence="7">
    <location>
        <begin position="730"/>
        <end position="750"/>
    </location>
</feature>
<dbReference type="EMBL" id="JAPPUX010000007">
    <property type="protein sequence ID" value="MCY4728708.1"/>
    <property type="molecule type" value="Genomic_DNA"/>
</dbReference>
<feature type="transmembrane region" description="Helical" evidence="7">
    <location>
        <begin position="770"/>
        <end position="789"/>
    </location>
</feature>
<comment type="caution">
    <text evidence="9">The sequence shown here is derived from an EMBL/GenBank/DDBJ whole genome shotgun (WGS) entry which is preliminary data.</text>
</comment>
<evidence type="ECO:0000259" key="8">
    <source>
        <dbReference type="Pfam" id="PF02687"/>
    </source>
</evidence>
<feature type="transmembrane region" description="Helical" evidence="7">
    <location>
        <begin position="232"/>
        <end position="261"/>
    </location>
</feature>
<evidence type="ECO:0000256" key="6">
    <source>
        <dbReference type="ARBA" id="ARBA00038076"/>
    </source>
</evidence>
<sequence length="806" mass="82273">MRTVLVASMRHHTRRYVAASVAVVIGVAFIVVIGMLTGATRAGMTADVGAPVAHVDHVVTVADPRDVTRLMAGAAEDDVAALALGYAMEPVSRDGVQLTRSADVAEVSLDPGLQWQALEAGRLPTAPGEAVADVNAAKGSGVGIGDLLRVGSGRAAADVEVVGLVDSPAAMGADLYVPWPTLERFRDTLWADAVAWGGSAELATRLVPDATVRDSDAWVAERQAEISRGVDIIAILALVFVAIAFFVAMLVIANTFSILFAQRLREFALLRCVGVTRRELRRSVRLEALATGVVASAAGVVVGGLGGLGLVQLVGIWFTDMGAATIDPWWLGGACALGVLVTVAAAWLPTRGVTRVPPLAALRPDTGPDARSQSGRLRLALAVLSVATGSGLLAVAVADGALPSVVLMLGGGMIAFVGVLLLGPWLVPALLTAASRLLGTGPVGRLAAGNAVRDRRRAATTAASLLVGVTLTTAILTGLASSRTGIDDAMDTDYPLDATVTAVDAPLDDALVERAAAVDGVADTVTLAGTIAAVGDEPLPLAQVSGRPTVVRGPSDLSPPDGTVLLSYDVVDAWPRDVADRVLDTDRVVVTVDGRDHTLDVRLGPAWGQAGLVSSATMAELTSTAQPVAVWARAVPGTDAEDLDGDLAALAGSRAVVDGGYADRAWVDLQVDILTGAVVGLLGIAVLIALIGIGNTLGLSVLERSRENALLRAMGLTRDQLRRAMAAEGLLLSGVATALGTAIGLVFAWVGVRVLLGPVIDDVTMTVPVVQLGAVALVAALAGLAACVVPARRAARVTPAAGLALD</sequence>
<keyword evidence="2" id="KW-1003">Cell membrane</keyword>
<evidence type="ECO:0000256" key="4">
    <source>
        <dbReference type="ARBA" id="ARBA00022989"/>
    </source>
</evidence>
<evidence type="ECO:0000313" key="10">
    <source>
        <dbReference type="Proteomes" id="UP001074726"/>
    </source>
</evidence>
<keyword evidence="3 7" id="KW-0812">Transmembrane</keyword>
<feature type="transmembrane region" description="Helical" evidence="7">
    <location>
        <begin position="16"/>
        <end position="36"/>
    </location>
</feature>
<protein>
    <submittedName>
        <fullName evidence="9">FtsX-like permease family protein</fullName>
    </submittedName>
</protein>
<feature type="transmembrane region" description="Helical" evidence="7">
    <location>
        <begin position="379"/>
        <end position="398"/>
    </location>
</feature>
<feature type="transmembrane region" description="Helical" evidence="7">
    <location>
        <begin position="462"/>
        <end position="480"/>
    </location>
</feature>
<dbReference type="Proteomes" id="UP001074726">
    <property type="component" value="Unassembled WGS sequence"/>
</dbReference>
<evidence type="ECO:0000256" key="5">
    <source>
        <dbReference type="ARBA" id="ARBA00023136"/>
    </source>
</evidence>
<feature type="transmembrane region" description="Helical" evidence="7">
    <location>
        <begin position="288"/>
        <end position="317"/>
    </location>
</feature>
<evidence type="ECO:0000313" key="9">
    <source>
        <dbReference type="EMBL" id="MCY4728708.1"/>
    </source>
</evidence>
<evidence type="ECO:0000256" key="1">
    <source>
        <dbReference type="ARBA" id="ARBA00004651"/>
    </source>
</evidence>
<keyword evidence="4 7" id="KW-1133">Transmembrane helix</keyword>
<feature type="domain" description="ABC3 transporter permease C-terminal" evidence="8">
    <location>
        <begin position="681"/>
        <end position="799"/>
    </location>
</feature>